<dbReference type="Gene3D" id="3.40.395.10">
    <property type="entry name" value="Adenoviral Proteinase, Chain A"/>
    <property type="match status" value="1"/>
</dbReference>
<dbReference type="Proteomes" id="UP001055172">
    <property type="component" value="Unassembled WGS sequence"/>
</dbReference>
<gene>
    <name evidence="5" type="ORF">ColLi_09079</name>
</gene>
<dbReference type="InterPro" id="IPR003653">
    <property type="entry name" value="Peptidase_C48_C"/>
</dbReference>
<keyword evidence="6" id="KW-1185">Reference proteome</keyword>
<comment type="similarity">
    <text evidence="1">Belongs to the peptidase C48 family.</text>
</comment>
<dbReference type="AlphaFoldDB" id="A0AA37GTR6"/>
<dbReference type="EMBL" id="BPPX01000021">
    <property type="protein sequence ID" value="GJC86241.1"/>
    <property type="molecule type" value="Genomic_DNA"/>
</dbReference>
<reference evidence="5 6" key="1">
    <citation type="submission" date="2021-07" db="EMBL/GenBank/DDBJ databases">
        <title>Genome data of Colletotrichum spaethianum.</title>
        <authorList>
            <person name="Utami Y.D."/>
            <person name="Hiruma K."/>
        </authorList>
    </citation>
    <scope>NUCLEOTIDE SEQUENCE [LARGE SCALE GENOMIC DNA]</scope>
    <source>
        <strain evidence="5 6">MAFF 242679</strain>
    </source>
</reference>
<comment type="caution">
    <text evidence="5">The sequence shown here is derived from an EMBL/GenBank/DDBJ whole genome shotgun (WGS) entry which is preliminary data.</text>
</comment>
<keyword evidence="3" id="KW-0378">Hydrolase</keyword>
<evidence type="ECO:0000256" key="3">
    <source>
        <dbReference type="ARBA" id="ARBA00022801"/>
    </source>
</evidence>
<evidence type="ECO:0000256" key="1">
    <source>
        <dbReference type="ARBA" id="ARBA00005234"/>
    </source>
</evidence>
<evidence type="ECO:0000313" key="6">
    <source>
        <dbReference type="Proteomes" id="UP001055172"/>
    </source>
</evidence>
<dbReference type="GO" id="GO:0019783">
    <property type="term" value="F:ubiquitin-like protein peptidase activity"/>
    <property type="evidence" value="ECO:0007669"/>
    <property type="project" value="UniProtKB-ARBA"/>
</dbReference>
<accession>A0AA37GTR6</accession>
<evidence type="ECO:0000256" key="2">
    <source>
        <dbReference type="ARBA" id="ARBA00022670"/>
    </source>
</evidence>
<dbReference type="GO" id="GO:0008234">
    <property type="term" value="F:cysteine-type peptidase activity"/>
    <property type="evidence" value="ECO:0007669"/>
    <property type="project" value="InterPro"/>
</dbReference>
<evidence type="ECO:0000259" key="4">
    <source>
        <dbReference type="PROSITE" id="PS50600"/>
    </source>
</evidence>
<evidence type="ECO:0000313" key="5">
    <source>
        <dbReference type="EMBL" id="GJC86241.1"/>
    </source>
</evidence>
<keyword evidence="2" id="KW-0645">Protease</keyword>
<organism evidence="5 6">
    <name type="scientific">Colletotrichum liriopes</name>
    <dbReference type="NCBI Taxonomy" id="708192"/>
    <lineage>
        <taxon>Eukaryota</taxon>
        <taxon>Fungi</taxon>
        <taxon>Dikarya</taxon>
        <taxon>Ascomycota</taxon>
        <taxon>Pezizomycotina</taxon>
        <taxon>Sordariomycetes</taxon>
        <taxon>Hypocreomycetidae</taxon>
        <taxon>Glomerellales</taxon>
        <taxon>Glomerellaceae</taxon>
        <taxon>Colletotrichum</taxon>
        <taxon>Colletotrichum spaethianum species complex</taxon>
    </lineage>
</organism>
<dbReference type="GO" id="GO:0006508">
    <property type="term" value="P:proteolysis"/>
    <property type="evidence" value="ECO:0007669"/>
    <property type="project" value="UniProtKB-KW"/>
</dbReference>
<sequence length="422" mass="46162">MAGIKTGDTEKLVAGPLSCLRPRAWVLRSVVSSSLNAFSNLWPDSVMLLDCSPAELAGNEKWPANTLEMLLESRSESGVFILLPAEVDKHWKVAVACIKDGLGTIRVLDSLTGCGRSEAHAVEAAALLQQVIDVVAAESPQQFPRVQALALVETWPRPAARSIQQTGEDDCGVGVILHVFHTLAGVAVPQSADWLLWRRIIAAFLRAHGDYEDETGEQSSLDHLREVHDELLSAGMNTVRIDHLPLVNINQLLPGGKTTNPTIGNESYTRLDLATCQKLEATLGAWYHAVQAANSQAEEQYEARRRDALATEQCMRLIVQALRAGAWRSKEALNMRATRDDKTGSIKCLRQSMGDIRRLGNDESTAGFLEDKIRILNEEQQAAAARRRLVEEARVRSERGLDAIAAELDLMLDSFAGGSSDS</sequence>
<protein>
    <recommendedName>
        <fullName evidence="4">Ubiquitin-like protease family profile domain-containing protein</fullName>
    </recommendedName>
</protein>
<feature type="domain" description="Ubiquitin-like protease family profile" evidence="4">
    <location>
        <begin position="1"/>
        <end position="182"/>
    </location>
</feature>
<dbReference type="SUPFAM" id="SSF54001">
    <property type="entry name" value="Cysteine proteinases"/>
    <property type="match status" value="1"/>
</dbReference>
<dbReference type="InterPro" id="IPR038765">
    <property type="entry name" value="Papain-like_cys_pep_sf"/>
</dbReference>
<dbReference type="PROSITE" id="PS50600">
    <property type="entry name" value="ULP_PROTEASE"/>
    <property type="match status" value="1"/>
</dbReference>
<name>A0AA37GTR6_9PEZI</name>
<proteinExistence type="inferred from homology"/>